<gene>
    <name evidence="1" type="ORF">VNO78_26729</name>
</gene>
<name>A0AAN9XA41_PSOTE</name>
<accession>A0AAN9XA41</accession>
<reference evidence="1 2" key="1">
    <citation type="submission" date="2024-01" db="EMBL/GenBank/DDBJ databases">
        <title>The genomes of 5 underutilized Papilionoideae crops provide insights into root nodulation and disease resistanc.</title>
        <authorList>
            <person name="Jiang F."/>
        </authorList>
    </citation>
    <scope>NUCLEOTIDE SEQUENCE [LARGE SCALE GENOMIC DNA]</scope>
    <source>
        <strain evidence="1">DUOXIRENSHENG_FW03</strain>
        <tissue evidence="1">Leaves</tissue>
    </source>
</reference>
<evidence type="ECO:0000313" key="2">
    <source>
        <dbReference type="Proteomes" id="UP001386955"/>
    </source>
</evidence>
<organism evidence="1 2">
    <name type="scientific">Psophocarpus tetragonolobus</name>
    <name type="common">Winged bean</name>
    <name type="synonym">Dolichos tetragonolobus</name>
    <dbReference type="NCBI Taxonomy" id="3891"/>
    <lineage>
        <taxon>Eukaryota</taxon>
        <taxon>Viridiplantae</taxon>
        <taxon>Streptophyta</taxon>
        <taxon>Embryophyta</taxon>
        <taxon>Tracheophyta</taxon>
        <taxon>Spermatophyta</taxon>
        <taxon>Magnoliopsida</taxon>
        <taxon>eudicotyledons</taxon>
        <taxon>Gunneridae</taxon>
        <taxon>Pentapetalae</taxon>
        <taxon>rosids</taxon>
        <taxon>fabids</taxon>
        <taxon>Fabales</taxon>
        <taxon>Fabaceae</taxon>
        <taxon>Papilionoideae</taxon>
        <taxon>50 kb inversion clade</taxon>
        <taxon>NPAAA clade</taxon>
        <taxon>indigoferoid/millettioid clade</taxon>
        <taxon>Phaseoleae</taxon>
        <taxon>Psophocarpus</taxon>
    </lineage>
</organism>
<comment type="caution">
    <text evidence="1">The sequence shown here is derived from an EMBL/GenBank/DDBJ whole genome shotgun (WGS) entry which is preliminary data.</text>
</comment>
<proteinExistence type="predicted"/>
<evidence type="ECO:0000313" key="1">
    <source>
        <dbReference type="EMBL" id="KAK7386476.1"/>
    </source>
</evidence>
<dbReference type="AlphaFoldDB" id="A0AAN9XA41"/>
<dbReference type="EMBL" id="JAYMYS010000007">
    <property type="protein sequence ID" value="KAK7386476.1"/>
    <property type="molecule type" value="Genomic_DNA"/>
</dbReference>
<keyword evidence="2" id="KW-1185">Reference proteome</keyword>
<dbReference type="Proteomes" id="UP001386955">
    <property type="component" value="Unassembled WGS sequence"/>
</dbReference>
<sequence length="171" mass="18779">MSAWSILVGMCLFVSKKAIMFWNIRPLSVLGTYVIIIPEVQRILIMPVQQKIYEQVKLNMADLLLQRVNIVEPWITLLGVRNLVGSPTNEDYFTAKVDGSVTGEGCNVACRVLGIRILESCVEIDSATSIALLGKTVQQSHCHATILNKLDCSLEELGRAAGSKCSSKQSI</sequence>
<protein>
    <submittedName>
        <fullName evidence="1">Uncharacterized protein</fullName>
    </submittedName>
</protein>